<evidence type="ECO:0000313" key="2">
    <source>
        <dbReference type="EMBL" id="CAG9797852.1"/>
    </source>
</evidence>
<feature type="chain" id="PRO_5040323926" evidence="1">
    <location>
        <begin position="23"/>
        <end position="267"/>
    </location>
</feature>
<keyword evidence="3" id="KW-1185">Reference proteome</keyword>
<dbReference type="OrthoDB" id="10467345at2759"/>
<dbReference type="EMBL" id="OU895877">
    <property type="protein sequence ID" value="CAG9797852.1"/>
    <property type="molecule type" value="Genomic_DNA"/>
</dbReference>
<accession>A0A9N9WJJ5</accession>
<dbReference type="AlphaFoldDB" id="A0A9N9WJJ5"/>
<dbReference type="Proteomes" id="UP001153620">
    <property type="component" value="Chromosome 1"/>
</dbReference>
<gene>
    <name evidence="2" type="ORF">CHIRRI_LOCUS838</name>
</gene>
<protein>
    <submittedName>
        <fullName evidence="2">Uncharacterized protein</fullName>
    </submittedName>
</protein>
<reference evidence="2" key="2">
    <citation type="submission" date="2022-10" db="EMBL/GenBank/DDBJ databases">
        <authorList>
            <consortium name="ENA_rothamsted_submissions"/>
            <consortium name="culmorum"/>
            <person name="King R."/>
        </authorList>
    </citation>
    <scope>NUCLEOTIDE SEQUENCE</scope>
</reference>
<organism evidence="2 3">
    <name type="scientific">Chironomus riparius</name>
    <dbReference type="NCBI Taxonomy" id="315576"/>
    <lineage>
        <taxon>Eukaryota</taxon>
        <taxon>Metazoa</taxon>
        <taxon>Ecdysozoa</taxon>
        <taxon>Arthropoda</taxon>
        <taxon>Hexapoda</taxon>
        <taxon>Insecta</taxon>
        <taxon>Pterygota</taxon>
        <taxon>Neoptera</taxon>
        <taxon>Endopterygota</taxon>
        <taxon>Diptera</taxon>
        <taxon>Nematocera</taxon>
        <taxon>Chironomoidea</taxon>
        <taxon>Chironomidae</taxon>
        <taxon>Chironominae</taxon>
        <taxon>Chironomus</taxon>
    </lineage>
</organism>
<sequence length="267" mass="30665">MKSFGIVLSIISIICVIGSCYGKNNRYSKSCFVRYLLKTNQIDAKYKKFINDAEVSPNDCEMAVNLTLDAIRTASKEPCIASFLKKKDVAEVLLRKFLMPQLDNGDKQVVIFDDQFTEFRRKIVDISSVVCNNPKIFRPDVAKLMREAKSHKESKARELKCLEIYIKKPANQILTDECKKVVDYVRKDFYGKMDSDMKTSFAAPNDQLLKMECVKEKAEQFKMFERVFFFVVLSTSRDMNDKQINAVAKNADIAINSSQKVIFECMV</sequence>
<evidence type="ECO:0000313" key="3">
    <source>
        <dbReference type="Proteomes" id="UP001153620"/>
    </source>
</evidence>
<keyword evidence="1" id="KW-0732">Signal</keyword>
<reference evidence="2" key="1">
    <citation type="submission" date="2022-01" db="EMBL/GenBank/DDBJ databases">
        <authorList>
            <person name="King R."/>
        </authorList>
    </citation>
    <scope>NUCLEOTIDE SEQUENCE</scope>
</reference>
<feature type="signal peptide" evidence="1">
    <location>
        <begin position="1"/>
        <end position="22"/>
    </location>
</feature>
<proteinExistence type="predicted"/>
<name>A0A9N9WJJ5_9DIPT</name>
<dbReference type="PROSITE" id="PS51257">
    <property type="entry name" value="PROKAR_LIPOPROTEIN"/>
    <property type="match status" value="1"/>
</dbReference>
<evidence type="ECO:0000256" key="1">
    <source>
        <dbReference type="SAM" id="SignalP"/>
    </source>
</evidence>